<dbReference type="GO" id="GO:0051301">
    <property type="term" value="P:cell division"/>
    <property type="evidence" value="ECO:0007669"/>
    <property type="project" value="UniProtKB-KW"/>
</dbReference>
<dbReference type="GO" id="GO:0010997">
    <property type="term" value="F:anaphase-promoting complex binding"/>
    <property type="evidence" value="ECO:0007669"/>
    <property type="project" value="InterPro"/>
</dbReference>
<keyword evidence="3" id="KW-0132">Cell division</keyword>
<evidence type="ECO:0000256" key="7">
    <source>
        <dbReference type="PROSITE-ProRule" id="PRU00221"/>
    </source>
</evidence>
<dbReference type="PANTHER" id="PTHR19918">
    <property type="entry name" value="CELL DIVISION CYCLE 20 CDC20 FIZZY -RELATED"/>
    <property type="match status" value="1"/>
</dbReference>
<accession>A0A9P8THL7</accession>
<dbReference type="PROSITE" id="PS00678">
    <property type="entry name" value="WD_REPEATS_1"/>
    <property type="match status" value="1"/>
</dbReference>
<dbReference type="InterPro" id="IPR011047">
    <property type="entry name" value="Quinoprotein_ADH-like_sf"/>
</dbReference>
<evidence type="ECO:0000313" key="10">
    <source>
        <dbReference type="EMBL" id="KAH3678965.1"/>
    </source>
</evidence>
<feature type="region of interest" description="Disordered" evidence="8">
    <location>
        <begin position="58"/>
        <end position="103"/>
    </location>
</feature>
<evidence type="ECO:0000256" key="8">
    <source>
        <dbReference type="SAM" id="MobiDB-lite"/>
    </source>
</evidence>
<feature type="repeat" description="WD" evidence="7">
    <location>
        <begin position="344"/>
        <end position="388"/>
    </location>
</feature>
<gene>
    <name evidence="10" type="ORF">WICMUC_001333</name>
</gene>
<dbReference type="OrthoDB" id="10263272at2759"/>
<dbReference type="InterPro" id="IPR001680">
    <property type="entry name" value="WD40_rpt"/>
</dbReference>
<feature type="compositionally biased region" description="Low complexity" evidence="8">
    <location>
        <begin position="32"/>
        <end position="44"/>
    </location>
</feature>
<reference evidence="10" key="1">
    <citation type="journal article" date="2021" name="Open Biol.">
        <title>Shared evolutionary footprints suggest mitochondrial oxidative damage underlies multiple complex I losses in fungi.</title>
        <authorList>
            <person name="Schikora-Tamarit M.A."/>
            <person name="Marcet-Houben M."/>
            <person name="Nosek J."/>
            <person name="Gabaldon T."/>
        </authorList>
    </citation>
    <scope>NUCLEOTIDE SEQUENCE</scope>
    <source>
        <strain evidence="10">CBS6341</strain>
    </source>
</reference>
<protein>
    <recommendedName>
        <fullName evidence="9">CDC20/Fizzy WD40 domain-containing protein</fullName>
    </recommendedName>
</protein>
<dbReference type="Pfam" id="PF24807">
    <property type="entry name" value="WD40_CDC20-Fz"/>
    <property type="match status" value="1"/>
</dbReference>
<dbReference type="InterPro" id="IPR019775">
    <property type="entry name" value="WD40_repeat_CS"/>
</dbReference>
<organism evidence="10 11">
    <name type="scientific">Wickerhamomyces mucosus</name>
    <dbReference type="NCBI Taxonomy" id="1378264"/>
    <lineage>
        <taxon>Eukaryota</taxon>
        <taxon>Fungi</taxon>
        <taxon>Dikarya</taxon>
        <taxon>Ascomycota</taxon>
        <taxon>Saccharomycotina</taxon>
        <taxon>Saccharomycetes</taxon>
        <taxon>Phaffomycetales</taxon>
        <taxon>Wickerhamomycetaceae</taxon>
        <taxon>Wickerhamomyces</taxon>
    </lineage>
</organism>
<dbReference type="PANTHER" id="PTHR19918:SF8">
    <property type="entry name" value="FI02843P"/>
    <property type="match status" value="1"/>
</dbReference>
<dbReference type="InterPro" id="IPR056150">
    <property type="entry name" value="WD40_CDC20-Fz"/>
</dbReference>
<dbReference type="GO" id="GO:1990757">
    <property type="term" value="F:ubiquitin ligase activator activity"/>
    <property type="evidence" value="ECO:0007669"/>
    <property type="project" value="TreeGrafter"/>
</dbReference>
<feature type="region of interest" description="Disordered" evidence="8">
    <location>
        <begin position="1"/>
        <end position="44"/>
    </location>
</feature>
<evidence type="ECO:0000256" key="2">
    <source>
        <dbReference type="ARBA" id="ARBA00022574"/>
    </source>
</evidence>
<evidence type="ECO:0000256" key="3">
    <source>
        <dbReference type="ARBA" id="ARBA00022618"/>
    </source>
</evidence>
<feature type="repeat" description="WD" evidence="7">
    <location>
        <begin position="302"/>
        <end position="334"/>
    </location>
</feature>
<dbReference type="Gene3D" id="2.130.10.10">
    <property type="entry name" value="YVTN repeat-like/Quinoprotein amine dehydrogenase"/>
    <property type="match status" value="1"/>
</dbReference>
<comment type="caution">
    <text evidence="10">The sequence shown here is derived from an EMBL/GenBank/DDBJ whole genome shotgun (WGS) entry which is preliminary data.</text>
</comment>
<feature type="domain" description="CDC20/Fizzy WD40" evidence="9">
    <location>
        <begin position="175"/>
        <end position="467"/>
    </location>
</feature>
<keyword evidence="4" id="KW-0677">Repeat</keyword>
<keyword evidence="11" id="KW-1185">Reference proteome</keyword>
<keyword evidence="2 7" id="KW-0853">WD repeat</keyword>
<keyword evidence="5" id="KW-0498">Mitosis</keyword>
<comment type="similarity">
    <text evidence="1">Belongs to the WD repeat CDC20/Fizzy family.</text>
</comment>
<dbReference type="PROSITE" id="PS50294">
    <property type="entry name" value="WD_REPEATS_REGION"/>
    <property type="match status" value="2"/>
</dbReference>
<feature type="repeat" description="WD" evidence="7">
    <location>
        <begin position="218"/>
        <end position="259"/>
    </location>
</feature>
<evidence type="ECO:0000313" key="11">
    <source>
        <dbReference type="Proteomes" id="UP000769528"/>
    </source>
</evidence>
<dbReference type="GO" id="GO:1905786">
    <property type="term" value="P:positive regulation of anaphase-promoting complex-dependent catabolic process"/>
    <property type="evidence" value="ECO:0007669"/>
    <property type="project" value="TreeGrafter"/>
</dbReference>
<dbReference type="SMART" id="SM00320">
    <property type="entry name" value="WD40"/>
    <property type="match status" value="5"/>
</dbReference>
<sequence length="496" mass="54488">MSTLLESPKSTNKSNSQNPYRFSLKFQGSNGSPQKSSTLSLTSPTKLNVVHPDWEKPKLVKSNSNLGSNKNDRFIPSTYSTSNGKLMKDDESILPPPNASPSEHIRAQSKMIYRQSVADACGLKMGEKILQFRLDPPQSKSAINLNNKNCSFDFKKNQINPIRSRKISSNPERVLDAPGFIDDFYLNLISWSSENYLSIALENSCYIWNASTGSVSLLHEFDQQITSVRWSDDSLYLSVGKEDGSIEIWDLESSTKLRTMHTSTGIRIGSQCWSNHLVSTGCKSGEIFVNDVRIKNHITATLNGHVGEVCGLEYRKDGLQLASGSNDNSVCIWDCRSSIPQFTKTTHTAAVKALAWNPDTTSLLATGGGSSDKQIHFWNTTTGARVNTIDTGSQISSLNWGSSDSFGKEIVATGGYPNNCISVYSYDHRIKVSEIENAHDSRIISGQISPDGSTLATVGGDENLKFYKIFNSNDKKKASSGLSNGKAMTSKIMTIR</sequence>
<dbReference type="GO" id="GO:0031145">
    <property type="term" value="P:anaphase-promoting complex-dependent catabolic process"/>
    <property type="evidence" value="ECO:0007669"/>
    <property type="project" value="TreeGrafter"/>
</dbReference>
<evidence type="ECO:0000256" key="4">
    <source>
        <dbReference type="ARBA" id="ARBA00022737"/>
    </source>
</evidence>
<evidence type="ECO:0000256" key="5">
    <source>
        <dbReference type="ARBA" id="ARBA00022776"/>
    </source>
</evidence>
<feature type="compositionally biased region" description="Polar residues" evidence="8">
    <location>
        <begin position="1"/>
        <end position="31"/>
    </location>
</feature>
<dbReference type="InterPro" id="IPR015943">
    <property type="entry name" value="WD40/YVTN_repeat-like_dom_sf"/>
</dbReference>
<dbReference type="PROSITE" id="PS50082">
    <property type="entry name" value="WD_REPEATS_2"/>
    <property type="match status" value="3"/>
</dbReference>
<evidence type="ECO:0000256" key="6">
    <source>
        <dbReference type="ARBA" id="ARBA00023306"/>
    </source>
</evidence>
<dbReference type="SUPFAM" id="SSF50998">
    <property type="entry name" value="Quinoprotein alcohol dehydrogenase-like"/>
    <property type="match status" value="1"/>
</dbReference>
<dbReference type="Proteomes" id="UP000769528">
    <property type="component" value="Unassembled WGS sequence"/>
</dbReference>
<dbReference type="AlphaFoldDB" id="A0A9P8THL7"/>
<proteinExistence type="inferred from homology"/>
<name>A0A9P8THL7_9ASCO</name>
<evidence type="ECO:0000256" key="1">
    <source>
        <dbReference type="ARBA" id="ARBA00006445"/>
    </source>
</evidence>
<dbReference type="EMBL" id="JAEUBF010000397">
    <property type="protein sequence ID" value="KAH3678965.1"/>
    <property type="molecule type" value="Genomic_DNA"/>
</dbReference>
<reference evidence="10" key="2">
    <citation type="submission" date="2021-01" db="EMBL/GenBank/DDBJ databases">
        <authorList>
            <person name="Schikora-Tamarit M.A."/>
        </authorList>
    </citation>
    <scope>NUCLEOTIDE SEQUENCE</scope>
    <source>
        <strain evidence="10">CBS6341</strain>
    </source>
</reference>
<dbReference type="InterPro" id="IPR033010">
    <property type="entry name" value="Cdc20/Fizzy"/>
</dbReference>
<keyword evidence="6" id="KW-0131">Cell cycle</keyword>
<evidence type="ECO:0000259" key="9">
    <source>
        <dbReference type="Pfam" id="PF24807"/>
    </source>
</evidence>
<dbReference type="GO" id="GO:0005680">
    <property type="term" value="C:anaphase-promoting complex"/>
    <property type="evidence" value="ECO:0007669"/>
    <property type="project" value="TreeGrafter"/>
</dbReference>